<gene>
    <name evidence="1" type="ORF">PKB_0740</name>
</gene>
<accession>A0A024HCC9</accession>
<reference evidence="1 2" key="1">
    <citation type="submission" date="2013-03" db="EMBL/GenBank/DDBJ databases">
        <authorList>
            <person name="Linke B."/>
        </authorList>
    </citation>
    <scope>NUCLEOTIDE SEQUENCE [LARGE SCALE GENOMIC DNA]</scope>
    <source>
        <strain evidence="1 2">B13</strain>
    </source>
</reference>
<keyword evidence="2" id="KW-1185">Reference proteome</keyword>
<sequence length="193" mass="21731">MALAKALLSKIHIARQQLGLAEDVYRQKLQGMFGKASAKDLSQRQAEKLLDEFKRLGWKPRPSSKSAGKPHNFASPAMPLLITKIEAQLADMKLPWAYADALARQMYKVQKVAWLRKPDQLTGLIAALDVEQEKRHLLAEVDRLCQRLGIEHPEQAAGLEQLPKGWQRQRQILRALVDALSAAVEAREIKEGK</sequence>
<dbReference type="Pfam" id="PF06252">
    <property type="entry name" value="GemA"/>
    <property type="match status" value="1"/>
</dbReference>
<dbReference type="KEGG" id="pkc:PKB_0740"/>
<dbReference type="PATRIC" id="fig|1301098.3.peg.746"/>
<dbReference type="EMBL" id="HG322950">
    <property type="protein sequence ID" value="CDF82108.1"/>
    <property type="molecule type" value="Genomic_DNA"/>
</dbReference>
<name>A0A024HCC9_PSEKB</name>
<dbReference type="OrthoDB" id="7360086at2"/>
<organism evidence="1 2">
    <name type="scientific">Pseudomonas knackmussii (strain DSM 6978 / CCUG 54928 / LMG 23759 / B13)</name>
    <dbReference type="NCBI Taxonomy" id="1301098"/>
    <lineage>
        <taxon>Bacteria</taxon>
        <taxon>Pseudomonadati</taxon>
        <taxon>Pseudomonadota</taxon>
        <taxon>Gammaproteobacteria</taxon>
        <taxon>Pseudomonadales</taxon>
        <taxon>Pseudomonadaceae</taxon>
        <taxon>Pseudomonas</taxon>
    </lineage>
</organism>
<evidence type="ECO:0000313" key="1">
    <source>
        <dbReference type="EMBL" id="CDF82108.1"/>
    </source>
</evidence>
<dbReference type="InterPro" id="IPR009363">
    <property type="entry name" value="Phage_Mu_Gp16"/>
</dbReference>
<dbReference type="AlphaFoldDB" id="A0A024HCC9"/>
<proteinExistence type="predicted"/>
<reference evidence="1 2" key="2">
    <citation type="submission" date="2014-05" db="EMBL/GenBank/DDBJ databases">
        <title>Genome sequence of the 3-chlorobenzoate degrading bacterium Pseudomonas knackmussii B13 shows multiple evidence for horizontal gene transfer.</title>
        <authorList>
            <person name="Miyazaki R."/>
            <person name="Bertelli C."/>
            <person name="Falquet L."/>
            <person name="Robinson-Rechavi M."/>
            <person name="Gharib W."/>
            <person name="Roy S."/>
            <person name="Van der Meer J.R."/>
        </authorList>
    </citation>
    <scope>NUCLEOTIDE SEQUENCE [LARGE SCALE GENOMIC DNA]</scope>
    <source>
        <strain evidence="1 2">B13</strain>
    </source>
</reference>
<dbReference type="Proteomes" id="UP000025241">
    <property type="component" value="Chromosome I"/>
</dbReference>
<protein>
    <submittedName>
        <fullName evidence="1">Uncharacterized protein</fullName>
    </submittedName>
</protein>
<dbReference type="eggNOG" id="COG4382">
    <property type="taxonomic scope" value="Bacteria"/>
</dbReference>
<dbReference type="RefSeq" id="WP_043249117.1">
    <property type="nucleotide sequence ID" value="NZ_HG322950.1"/>
</dbReference>
<dbReference type="STRING" id="1301098.PKB_0740"/>
<evidence type="ECO:0000313" key="2">
    <source>
        <dbReference type="Proteomes" id="UP000025241"/>
    </source>
</evidence>
<dbReference type="HOGENOM" id="CLU_107084_2_0_6"/>